<evidence type="ECO:0000256" key="1">
    <source>
        <dbReference type="SAM" id="MobiDB-lite"/>
    </source>
</evidence>
<evidence type="ECO:0000313" key="2">
    <source>
        <dbReference type="EMBL" id="KAF7835616.1"/>
    </source>
</evidence>
<comment type="caution">
    <text evidence="2">The sequence shown here is derived from an EMBL/GenBank/DDBJ whole genome shotgun (WGS) entry which is preliminary data.</text>
</comment>
<protein>
    <submittedName>
        <fullName evidence="2">Uncharacterized protein</fullName>
    </submittedName>
</protein>
<gene>
    <name evidence="2" type="ORF">G2W53_010475</name>
</gene>
<dbReference type="EMBL" id="JAAIUW010000004">
    <property type="protein sequence ID" value="KAF7835616.1"/>
    <property type="molecule type" value="Genomic_DNA"/>
</dbReference>
<organism evidence="2 3">
    <name type="scientific">Senna tora</name>
    <dbReference type="NCBI Taxonomy" id="362788"/>
    <lineage>
        <taxon>Eukaryota</taxon>
        <taxon>Viridiplantae</taxon>
        <taxon>Streptophyta</taxon>
        <taxon>Embryophyta</taxon>
        <taxon>Tracheophyta</taxon>
        <taxon>Spermatophyta</taxon>
        <taxon>Magnoliopsida</taxon>
        <taxon>eudicotyledons</taxon>
        <taxon>Gunneridae</taxon>
        <taxon>Pentapetalae</taxon>
        <taxon>rosids</taxon>
        <taxon>fabids</taxon>
        <taxon>Fabales</taxon>
        <taxon>Fabaceae</taxon>
        <taxon>Caesalpinioideae</taxon>
        <taxon>Cassia clade</taxon>
        <taxon>Senna</taxon>
    </lineage>
</organism>
<accession>A0A835C9G7</accession>
<evidence type="ECO:0000313" key="3">
    <source>
        <dbReference type="Proteomes" id="UP000634136"/>
    </source>
</evidence>
<name>A0A835C9G7_9FABA</name>
<dbReference type="AlphaFoldDB" id="A0A835C9G7"/>
<reference evidence="2" key="1">
    <citation type="submission" date="2020-09" db="EMBL/GenBank/DDBJ databases">
        <title>Genome-Enabled Discovery of Anthraquinone Biosynthesis in Senna tora.</title>
        <authorList>
            <person name="Kang S.-H."/>
            <person name="Pandey R.P."/>
            <person name="Lee C.-M."/>
            <person name="Sim J.-S."/>
            <person name="Jeong J.-T."/>
            <person name="Choi B.-S."/>
            <person name="Jung M."/>
            <person name="Ginzburg D."/>
            <person name="Zhao K."/>
            <person name="Won S.Y."/>
            <person name="Oh T.-J."/>
            <person name="Yu Y."/>
            <person name="Kim N.-H."/>
            <person name="Lee O.R."/>
            <person name="Lee T.-H."/>
            <person name="Bashyal P."/>
            <person name="Kim T.-S."/>
            <person name="Lee W.-H."/>
            <person name="Kawkins C."/>
            <person name="Kim C.-K."/>
            <person name="Kim J.S."/>
            <person name="Ahn B.O."/>
            <person name="Rhee S.Y."/>
            <person name="Sohng J.K."/>
        </authorList>
    </citation>
    <scope>NUCLEOTIDE SEQUENCE</scope>
    <source>
        <tissue evidence="2">Leaf</tissue>
    </source>
</reference>
<keyword evidence="3" id="KW-1185">Reference proteome</keyword>
<dbReference type="Proteomes" id="UP000634136">
    <property type="component" value="Unassembled WGS sequence"/>
</dbReference>
<feature type="region of interest" description="Disordered" evidence="1">
    <location>
        <begin position="1"/>
        <end position="20"/>
    </location>
</feature>
<sequence length="20" mass="2378">MVEESKTNITFQDQGKKEHK</sequence>
<proteinExistence type="predicted"/>